<dbReference type="CDD" id="cd23668">
    <property type="entry name" value="GH55_beta13glucanase-like"/>
    <property type="match status" value="1"/>
</dbReference>
<organism evidence="3 4">
    <name type="scientific">Talaromyces pinophilus</name>
    <name type="common">Penicillium pinophilum</name>
    <dbReference type="NCBI Taxonomy" id="128442"/>
    <lineage>
        <taxon>Eukaryota</taxon>
        <taxon>Fungi</taxon>
        <taxon>Dikarya</taxon>
        <taxon>Ascomycota</taxon>
        <taxon>Pezizomycotina</taxon>
        <taxon>Eurotiomycetes</taxon>
        <taxon>Eurotiomycetidae</taxon>
        <taxon>Eurotiales</taxon>
        <taxon>Trichocomaceae</taxon>
        <taxon>Talaromyces</taxon>
        <taxon>Talaromyces sect. Talaromyces</taxon>
    </lineage>
</organism>
<dbReference type="PANTHER" id="PTHR33928:SF2">
    <property type="entry name" value="PECTATE LYASE SUPERFAMILY PROTEIN DOMAIN-CONTAINING PROTEIN-RELATED"/>
    <property type="match status" value="1"/>
</dbReference>
<feature type="domain" description="Rhamnogalacturonase A/B/Epimerase-like pectate lyase" evidence="2">
    <location>
        <begin position="71"/>
        <end position="312"/>
    </location>
</feature>
<evidence type="ECO:0000313" key="3">
    <source>
        <dbReference type="EMBL" id="GAM44146.1"/>
    </source>
</evidence>
<accession>A0A6V8HQQ2</accession>
<feature type="region of interest" description="Disordered" evidence="1">
    <location>
        <begin position="1095"/>
        <end position="1127"/>
    </location>
</feature>
<name>A0A6V8HQQ2_TALPI</name>
<evidence type="ECO:0000313" key="4">
    <source>
        <dbReference type="Proteomes" id="UP000053095"/>
    </source>
</evidence>
<dbReference type="AlphaFoldDB" id="A0A6V8HQQ2"/>
<dbReference type="Pfam" id="PF12708">
    <property type="entry name" value="Pect-lyase_RHGA_epim"/>
    <property type="match status" value="1"/>
</dbReference>
<dbReference type="EMBL" id="DF933856">
    <property type="protein sequence ID" value="GAM44146.1"/>
    <property type="molecule type" value="Genomic_DNA"/>
</dbReference>
<dbReference type="SUPFAM" id="SSF51126">
    <property type="entry name" value="Pectin lyase-like"/>
    <property type="match status" value="2"/>
</dbReference>
<dbReference type="Gene3D" id="2.160.20.10">
    <property type="entry name" value="Single-stranded right-handed beta-helix, Pectin lyase-like"/>
    <property type="match status" value="2"/>
</dbReference>
<protein>
    <recommendedName>
        <fullName evidence="2">Rhamnogalacturonase A/B/Epimerase-like pectate lyase domain-containing protein</fullName>
    </recommendedName>
</protein>
<dbReference type="InterPro" id="IPR039279">
    <property type="entry name" value="QRT3-like"/>
</dbReference>
<dbReference type="InterPro" id="IPR012334">
    <property type="entry name" value="Pectin_lyas_fold"/>
</dbReference>
<dbReference type="Proteomes" id="UP000053095">
    <property type="component" value="Unassembled WGS sequence"/>
</dbReference>
<sequence length="1166" mass="122817">MKDNVNNYWGTAPDKGSMTGPILGSLNASTLSEIHGNNTKIRRDTNSDDYWLSSLASSGQMPFAPSGYQFFRNVKDFGAVGDGVTDDTAAINRAAAAFSSAELETLRCGADCGSTTTLGAVVYFPAGTYLISTPIVQYYYTQFVGNPTNKPVIEGAFNFTGIALFDSDFYIPGGNGAEWYINQNNFYRQIRNFQFNMKGMNWTNTDNGQSYVPTGIHWQVGQATSITNCDFIMSVSTASERATGVGIYMENGSGGLVSDLTFTGGNIGFLAGSQQFTAKNLQFTSCLTAIYSVWNWGFTWKNINVLSCYIALDYTQGNEQPNIVLDNLLVENSASVVLINGGSTILDGSDGALYFNSWAQGYQYLASEGGGKFTGFSNPAPAKPASLLDSTGAYFTRSKPQYEATSAGSVIVATDHGVSNDGTGDQSSAINNLLLAMLGLLYSFLLDDTNPGVMVQVGNAGDSGIVEISDMLFTVKGPTAGAILMEWNVHESSQGSAAMWDSHFRVGGANGSDLQLADCPTGASSVNTKCMAASMLMHITSTGSGYFENVWGWVADHDLDNPLNALATESEDGIPENVDTDISVYSGRGFLIESQGPTWMYGTAAEHSQMYQYQLYNASNIYLGHMQTESPYYQPNPPSTEPYAAGIFPGDPTFENCYDDQCKHSWALRIINSTEVFIYSAGFYSFFDNNELGCAETKTCQLGLIETSYSQGLWIYNIFTKGNVQIVSPDGGLPPLLFNDTTQDGYTSEIAAWLALSLAGGDLGSPGSSTGGNGAGSGGGGGGIVYIDPRIWPSSYGGSEPTPSSIHVSCPPPCTYVLPPITLPTPTTIVFPASTTSLEVGCFVSETWTDGNGVVSSTSDYVSVIVTTVLTIPPETVTVLPLSNVPIVVAIVLGRHALLEEIAMVLFVHGGVIVLVPVVTMEAIVTAHAVDAEVHALVENVVMVVIASVSSAAMVVGANHWDVLLGIVSAPTAKPLAMMTTMIAKMTMLVLAVDSNDPNGPNPSSQSCTTTTVSSCRTLCVAASTASCASSSTTCSNVIGCQPTGATWASTITPAPAAALGTSDSWPSITSDVSEEISVGVSIISWLSGVGDFGSMSSPPRTTSSTGSTTSTSSSGTSTKSTSTTSSPTATATAQVCFGLRTEATSEEATYAYIAYTPSKQNFTFS</sequence>
<dbReference type="InterPro" id="IPR024535">
    <property type="entry name" value="RHGA/B-epi-like_pectate_lyase"/>
</dbReference>
<gene>
    <name evidence="3" type="ORF">TCE0_060r19542</name>
</gene>
<evidence type="ECO:0000256" key="1">
    <source>
        <dbReference type="SAM" id="MobiDB-lite"/>
    </source>
</evidence>
<keyword evidence="4" id="KW-1185">Reference proteome</keyword>
<dbReference type="GO" id="GO:0004650">
    <property type="term" value="F:polygalacturonase activity"/>
    <property type="evidence" value="ECO:0007669"/>
    <property type="project" value="InterPro"/>
</dbReference>
<comment type="caution">
    <text evidence="3">The sequence shown here is derived from an EMBL/GenBank/DDBJ whole genome shotgun (WGS) entry which is preliminary data.</text>
</comment>
<proteinExistence type="predicted"/>
<reference evidence="4" key="1">
    <citation type="journal article" date="2015" name="Genome Announc.">
        <title>Draft genome sequence of Talaromyces cellulolyticus strain Y-94, a source of lignocellulosic biomass-degrading enzymes.</title>
        <authorList>
            <person name="Fujii T."/>
            <person name="Koike H."/>
            <person name="Sawayama S."/>
            <person name="Yano S."/>
            <person name="Inoue H."/>
        </authorList>
    </citation>
    <scope>NUCLEOTIDE SEQUENCE [LARGE SCALE GENOMIC DNA]</scope>
    <source>
        <strain evidence="4">Y-94</strain>
    </source>
</reference>
<dbReference type="InterPro" id="IPR011050">
    <property type="entry name" value="Pectin_lyase_fold/virulence"/>
</dbReference>
<dbReference type="PANTHER" id="PTHR33928">
    <property type="entry name" value="POLYGALACTURONASE QRT3"/>
    <property type="match status" value="1"/>
</dbReference>
<evidence type="ECO:0000259" key="2">
    <source>
        <dbReference type="Pfam" id="PF12708"/>
    </source>
</evidence>